<feature type="signal peptide" evidence="1">
    <location>
        <begin position="1"/>
        <end position="19"/>
    </location>
</feature>
<dbReference type="WBParaSite" id="GPUH_0000608201-mRNA-1">
    <property type="protein sequence ID" value="GPUH_0000608201-mRNA-1"/>
    <property type="gene ID" value="GPUH_0000608201"/>
</dbReference>
<evidence type="ECO:0000313" key="3">
    <source>
        <dbReference type="Proteomes" id="UP000271098"/>
    </source>
</evidence>
<evidence type="ECO:0000256" key="1">
    <source>
        <dbReference type="SAM" id="SignalP"/>
    </source>
</evidence>
<name>A0A183DBI3_9BILA</name>
<dbReference type="Proteomes" id="UP000271098">
    <property type="component" value="Unassembled WGS sequence"/>
</dbReference>
<dbReference type="AlphaFoldDB" id="A0A183DBI3"/>
<feature type="chain" id="PRO_5043138663" evidence="1">
    <location>
        <begin position="20"/>
        <end position="85"/>
    </location>
</feature>
<keyword evidence="1" id="KW-0732">Signal</keyword>
<reference evidence="4" key="1">
    <citation type="submission" date="2016-06" db="UniProtKB">
        <authorList>
            <consortium name="WormBaseParasite"/>
        </authorList>
    </citation>
    <scope>IDENTIFICATION</scope>
</reference>
<gene>
    <name evidence="2" type="ORF">GPUH_LOCUS6077</name>
</gene>
<dbReference type="EMBL" id="UYRT01013718">
    <property type="protein sequence ID" value="VDK53310.1"/>
    <property type="molecule type" value="Genomic_DNA"/>
</dbReference>
<proteinExistence type="predicted"/>
<evidence type="ECO:0000313" key="4">
    <source>
        <dbReference type="WBParaSite" id="GPUH_0000608201-mRNA-1"/>
    </source>
</evidence>
<reference evidence="2 3" key="2">
    <citation type="submission" date="2018-11" db="EMBL/GenBank/DDBJ databases">
        <authorList>
            <consortium name="Pathogen Informatics"/>
        </authorList>
    </citation>
    <scope>NUCLEOTIDE SEQUENCE [LARGE SCALE GENOMIC DNA]</scope>
</reference>
<protein>
    <submittedName>
        <fullName evidence="4">Secreted protein</fullName>
    </submittedName>
</protein>
<keyword evidence="3" id="KW-1185">Reference proteome</keyword>
<accession>A0A183DBI3</accession>
<sequence>MITILLNLVSFLCSPMVGPRQQHFRKTRSRNMMPNSKNKCKNMKRNGKGKCTFFQIFISRVPVINFDLSPFVQFFSVCVPQNRCC</sequence>
<evidence type="ECO:0000313" key="2">
    <source>
        <dbReference type="EMBL" id="VDK53310.1"/>
    </source>
</evidence>
<organism evidence="4">
    <name type="scientific">Gongylonema pulchrum</name>
    <dbReference type="NCBI Taxonomy" id="637853"/>
    <lineage>
        <taxon>Eukaryota</taxon>
        <taxon>Metazoa</taxon>
        <taxon>Ecdysozoa</taxon>
        <taxon>Nematoda</taxon>
        <taxon>Chromadorea</taxon>
        <taxon>Rhabditida</taxon>
        <taxon>Spirurina</taxon>
        <taxon>Spiruromorpha</taxon>
        <taxon>Spiruroidea</taxon>
        <taxon>Gongylonematidae</taxon>
        <taxon>Gongylonema</taxon>
    </lineage>
</organism>